<evidence type="ECO:0000256" key="8">
    <source>
        <dbReference type="SAM" id="Phobius"/>
    </source>
</evidence>
<evidence type="ECO:0000256" key="4">
    <source>
        <dbReference type="ARBA" id="ARBA00022692"/>
    </source>
</evidence>
<organism evidence="10 11">
    <name type="scientific">Clostridium perfringens</name>
    <dbReference type="NCBI Taxonomy" id="1502"/>
    <lineage>
        <taxon>Bacteria</taxon>
        <taxon>Bacillati</taxon>
        <taxon>Bacillota</taxon>
        <taxon>Clostridia</taxon>
        <taxon>Eubacteriales</taxon>
        <taxon>Clostridiaceae</taxon>
        <taxon>Clostridium</taxon>
    </lineage>
</organism>
<sequence>TLGESVKSRLPWLVINLVTAILASAVVGMFEGTIGRVVSLATFMPIVAGMGGNAGTQTLTIIVRGLALGELNFNNIKHTFFKEVGIGLITGSVIAIIISILGYMWERNIVFGIVIGVAMVLNMVVATMSGYVVPIVLKKLNID</sequence>
<accession>A0AAW9IYU9</accession>
<keyword evidence="3" id="KW-0813">Transport</keyword>
<keyword evidence="7 8" id="KW-0472">Membrane</keyword>
<dbReference type="Proteomes" id="UP001289066">
    <property type="component" value="Unassembled WGS sequence"/>
</dbReference>
<feature type="transmembrane region" description="Helical" evidence="8">
    <location>
        <begin position="84"/>
        <end position="105"/>
    </location>
</feature>
<dbReference type="EMBL" id="WNVG01001233">
    <property type="protein sequence ID" value="MDZ5035079.1"/>
    <property type="molecule type" value="Genomic_DNA"/>
</dbReference>
<keyword evidence="5" id="KW-0460">Magnesium</keyword>
<dbReference type="InterPro" id="IPR036739">
    <property type="entry name" value="SLC41_membr_dom_sf"/>
</dbReference>
<feature type="domain" description="SLC41A/MgtE integral membrane" evidence="9">
    <location>
        <begin position="44"/>
        <end position="143"/>
    </location>
</feature>
<feature type="transmembrane region" description="Helical" evidence="8">
    <location>
        <begin position="12"/>
        <end position="30"/>
    </location>
</feature>
<evidence type="ECO:0000259" key="9">
    <source>
        <dbReference type="Pfam" id="PF01769"/>
    </source>
</evidence>
<dbReference type="AlphaFoldDB" id="A0AAW9IYU9"/>
<dbReference type="GO" id="GO:0016020">
    <property type="term" value="C:membrane"/>
    <property type="evidence" value="ECO:0007669"/>
    <property type="project" value="UniProtKB-SubCell"/>
</dbReference>
<keyword evidence="6 8" id="KW-1133">Transmembrane helix</keyword>
<evidence type="ECO:0000256" key="6">
    <source>
        <dbReference type="ARBA" id="ARBA00022989"/>
    </source>
</evidence>
<evidence type="ECO:0000256" key="7">
    <source>
        <dbReference type="ARBA" id="ARBA00023136"/>
    </source>
</evidence>
<dbReference type="Gene3D" id="1.10.357.20">
    <property type="entry name" value="SLC41 divalent cation transporters, integral membrane domain"/>
    <property type="match status" value="1"/>
</dbReference>
<comment type="similarity">
    <text evidence="2">Belongs to the SLC41A transporter family.</text>
</comment>
<dbReference type="RefSeq" id="WP_322413424.1">
    <property type="nucleotide sequence ID" value="NZ_WNVG01001233.1"/>
</dbReference>
<feature type="non-terminal residue" evidence="10">
    <location>
        <position position="143"/>
    </location>
</feature>
<dbReference type="SUPFAM" id="SSF161093">
    <property type="entry name" value="MgtE membrane domain-like"/>
    <property type="match status" value="1"/>
</dbReference>
<dbReference type="InterPro" id="IPR006667">
    <property type="entry name" value="SLC41_membr_dom"/>
</dbReference>
<evidence type="ECO:0000313" key="10">
    <source>
        <dbReference type="EMBL" id="MDZ5035079.1"/>
    </source>
</evidence>
<evidence type="ECO:0000256" key="5">
    <source>
        <dbReference type="ARBA" id="ARBA00022842"/>
    </source>
</evidence>
<name>A0AAW9IYU9_CLOPF</name>
<keyword evidence="4 8" id="KW-0812">Transmembrane</keyword>
<dbReference type="Pfam" id="PF01769">
    <property type="entry name" value="MgtE"/>
    <property type="match status" value="1"/>
</dbReference>
<comment type="caution">
    <text evidence="10">The sequence shown here is derived from an EMBL/GenBank/DDBJ whole genome shotgun (WGS) entry which is preliminary data.</text>
</comment>
<protein>
    <submittedName>
        <fullName evidence="10">Magnesium transporter</fullName>
    </submittedName>
</protein>
<dbReference type="PANTHER" id="PTHR41394">
    <property type="entry name" value="MAGNESIUM TRANSPORTER MGTE"/>
    <property type="match status" value="1"/>
</dbReference>
<dbReference type="GO" id="GO:0008324">
    <property type="term" value="F:monoatomic cation transmembrane transporter activity"/>
    <property type="evidence" value="ECO:0007669"/>
    <property type="project" value="InterPro"/>
</dbReference>
<comment type="subcellular location">
    <subcellularLocation>
        <location evidence="1">Membrane</location>
        <topology evidence="1">Multi-pass membrane protein</topology>
    </subcellularLocation>
</comment>
<evidence type="ECO:0000313" key="11">
    <source>
        <dbReference type="Proteomes" id="UP001289066"/>
    </source>
</evidence>
<evidence type="ECO:0000256" key="2">
    <source>
        <dbReference type="ARBA" id="ARBA00009749"/>
    </source>
</evidence>
<dbReference type="PANTHER" id="PTHR41394:SF5">
    <property type="entry name" value="SLC41A_MGTE INTEGRAL MEMBRANE DOMAIN-CONTAINING PROTEIN"/>
    <property type="match status" value="1"/>
</dbReference>
<evidence type="ECO:0000256" key="1">
    <source>
        <dbReference type="ARBA" id="ARBA00004141"/>
    </source>
</evidence>
<evidence type="ECO:0000256" key="3">
    <source>
        <dbReference type="ARBA" id="ARBA00022448"/>
    </source>
</evidence>
<proteinExistence type="inferred from homology"/>
<reference evidence="10" key="1">
    <citation type="submission" date="2019-11" db="EMBL/GenBank/DDBJ databases">
        <title>Characterization of Clostridium perfringens isolates from swine manure treated agricultural soils.</title>
        <authorList>
            <person name="Wushke S.T."/>
        </authorList>
    </citation>
    <scope>NUCLEOTIDE SEQUENCE</scope>
    <source>
        <strain evidence="10">X15</strain>
    </source>
</reference>
<gene>
    <name evidence="10" type="ORF">GNF81_20550</name>
</gene>
<feature type="transmembrane region" description="Helical" evidence="8">
    <location>
        <begin position="111"/>
        <end position="137"/>
    </location>
</feature>
<feature type="non-terminal residue" evidence="10">
    <location>
        <position position="1"/>
    </location>
</feature>